<keyword evidence="3" id="KW-1185">Reference proteome</keyword>
<organism evidence="2 3">
    <name type="scientific">Aspergillus phoenicis ATCC 13157</name>
    <dbReference type="NCBI Taxonomy" id="1353007"/>
    <lineage>
        <taxon>Eukaryota</taxon>
        <taxon>Fungi</taxon>
        <taxon>Dikarya</taxon>
        <taxon>Ascomycota</taxon>
        <taxon>Pezizomycotina</taxon>
        <taxon>Eurotiomycetes</taxon>
        <taxon>Eurotiomycetidae</taxon>
        <taxon>Eurotiales</taxon>
        <taxon>Aspergillaceae</taxon>
        <taxon>Aspergillus</taxon>
    </lineage>
</organism>
<dbReference type="Proteomes" id="UP000254937">
    <property type="component" value="Unassembled WGS sequence"/>
</dbReference>
<name>A0A370PR66_ASPPH</name>
<dbReference type="AlphaFoldDB" id="A0A370PR66"/>
<evidence type="ECO:0000313" key="3">
    <source>
        <dbReference type="Proteomes" id="UP000254937"/>
    </source>
</evidence>
<reference evidence="2 3" key="1">
    <citation type="submission" date="2018-07" db="EMBL/GenBank/DDBJ databases">
        <title>Section-level genome sequencing of Aspergillus section Nigri to investigate inter- and intra-species variation.</title>
        <authorList>
            <consortium name="DOE Joint Genome Institute"/>
            <person name="Vesth T.C."/>
            <person name="Nybo J.L."/>
            <person name="Theobald S."/>
            <person name="Frisvad J.C."/>
            <person name="Larsen T.O."/>
            <person name="Nielsen K.F."/>
            <person name="Hoof J.B."/>
            <person name="Brandl J."/>
            <person name="Salamov A."/>
            <person name="Riley R."/>
            <person name="Gladden J.M."/>
            <person name="Phatale P."/>
            <person name="Nielsen M.T."/>
            <person name="Lyhne E.K."/>
            <person name="Kogle M.E."/>
            <person name="Strasser K."/>
            <person name="McDonnell E."/>
            <person name="Barry K."/>
            <person name="Clum A."/>
            <person name="Chen C."/>
            <person name="Nolan M."/>
            <person name="Sandor L."/>
            <person name="Kuo A."/>
            <person name="Lipzen A."/>
            <person name="Hainaut M."/>
            <person name="Drula E."/>
            <person name="Tsang A."/>
            <person name="Magnuson J.K."/>
            <person name="Henrissat B."/>
            <person name="Wiebenga A."/>
            <person name="Simmons B.A."/>
            <person name="Makela M.R."/>
            <person name="De vries R.P."/>
            <person name="Grigoriev I.V."/>
            <person name="Mortensen U.H."/>
            <person name="Baker S.E."/>
            <person name="Andersen M.R."/>
        </authorList>
    </citation>
    <scope>NUCLEOTIDE SEQUENCE [LARGE SCALE GENOMIC DNA]</scope>
    <source>
        <strain evidence="2 3">ATCC 13157</strain>
    </source>
</reference>
<proteinExistence type="predicted"/>
<dbReference type="EMBL" id="KZ851849">
    <property type="protein sequence ID" value="RDK44384.1"/>
    <property type="molecule type" value="Genomic_DNA"/>
</dbReference>
<sequence length="125" mass="12980">MRFVTLVFAALAAGPLAAFAAPAPAEDAAQSCPDGAKIHCGSCNGTSCRIGFENYGPHIAPAMRAVALSRVEVAMAPPAGTTTSVVLDTLFAPEKLKLDLIYDLSQRSPPEFLGDWSRGGTEGTE</sequence>
<feature type="signal peptide" evidence="1">
    <location>
        <begin position="1"/>
        <end position="20"/>
    </location>
</feature>
<keyword evidence="1" id="KW-0732">Signal</keyword>
<evidence type="ECO:0000313" key="2">
    <source>
        <dbReference type="EMBL" id="RDK44384.1"/>
    </source>
</evidence>
<evidence type="ECO:0000256" key="1">
    <source>
        <dbReference type="SAM" id="SignalP"/>
    </source>
</evidence>
<protein>
    <submittedName>
        <fullName evidence="2">Uncharacterized protein</fullName>
    </submittedName>
</protein>
<gene>
    <name evidence="2" type="ORF">M752DRAFT_139411</name>
</gene>
<accession>A0A370PR66</accession>
<feature type="chain" id="PRO_5016827095" evidence="1">
    <location>
        <begin position="21"/>
        <end position="125"/>
    </location>
</feature>